<dbReference type="AlphaFoldDB" id="A0A4R5ARC0"/>
<evidence type="ECO:0000313" key="2">
    <source>
        <dbReference type="Proteomes" id="UP000295578"/>
    </source>
</evidence>
<name>A0A4R5ARC0_9ACTN</name>
<dbReference type="EMBL" id="SMKY01000172">
    <property type="protein sequence ID" value="TDD74236.1"/>
    <property type="molecule type" value="Genomic_DNA"/>
</dbReference>
<organism evidence="1 2">
    <name type="scientific">Actinomadura darangshiensis</name>
    <dbReference type="NCBI Taxonomy" id="705336"/>
    <lineage>
        <taxon>Bacteria</taxon>
        <taxon>Bacillati</taxon>
        <taxon>Actinomycetota</taxon>
        <taxon>Actinomycetes</taxon>
        <taxon>Streptosporangiales</taxon>
        <taxon>Thermomonosporaceae</taxon>
        <taxon>Actinomadura</taxon>
    </lineage>
</organism>
<sequence length="138" mass="15502">METLRAALLGESERYHQLNNQLDSADRTAFNVLIAAAFFKGAYQRFGEGTDAAQVVSFIGDLRARYDLVEEIDPRVAERLLLATFSDEQTDDIEDQVKGEHYMLLLIALTKEAALSNTEVTEFLNDARKLADEWLGSD</sequence>
<gene>
    <name evidence="1" type="ORF">E1293_29910</name>
</gene>
<evidence type="ECO:0000313" key="1">
    <source>
        <dbReference type="EMBL" id="TDD74236.1"/>
    </source>
</evidence>
<protein>
    <submittedName>
        <fullName evidence="1">Uncharacterized protein</fullName>
    </submittedName>
</protein>
<keyword evidence="2" id="KW-1185">Reference proteome</keyword>
<proteinExistence type="predicted"/>
<accession>A0A4R5ARC0</accession>
<comment type="caution">
    <text evidence="1">The sequence shown here is derived from an EMBL/GenBank/DDBJ whole genome shotgun (WGS) entry which is preliminary data.</text>
</comment>
<reference evidence="1 2" key="1">
    <citation type="submission" date="2019-03" db="EMBL/GenBank/DDBJ databases">
        <title>Draft genome sequences of novel Actinobacteria.</title>
        <authorList>
            <person name="Sahin N."/>
            <person name="Ay H."/>
            <person name="Saygin H."/>
        </authorList>
    </citation>
    <scope>NUCLEOTIDE SEQUENCE [LARGE SCALE GENOMIC DNA]</scope>
    <source>
        <strain evidence="1 2">DSM 45941</strain>
    </source>
</reference>
<dbReference type="Proteomes" id="UP000295578">
    <property type="component" value="Unassembled WGS sequence"/>
</dbReference>
<dbReference type="RefSeq" id="WP_132200838.1">
    <property type="nucleotide sequence ID" value="NZ_SMKY01000172.1"/>
</dbReference>
<dbReference type="OrthoDB" id="3478209at2"/>